<feature type="region of interest" description="Disordered" evidence="1">
    <location>
        <begin position="154"/>
        <end position="180"/>
    </location>
</feature>
<feature type="region of interest" description="Disordered" evidence="1">
    <location>
        <begin position="98"/>
        <end position="125"/>
    </location>
</feature>
<dbReference type="GeneID" id="101583181"/>
<organism evidence="3 4">
    <name type="scientific">Octodon degus</name>
    <name type="common">Degu</name>
    <name type="synonym">Sciurus degus</name>
    <dbReference type="NCBI Taxonomy" id="10160"/>
    <lineage>
        <taxon>Eukaryota</taxon>
        <taxon>Metazoa</taxon>
        <taxon>Chordata</taxon>
        <taxon>Craniata</taxon>
        <taxon>Vertebrata</taxon>
        <taxon>Euteleostomi</taxon>
        <taxon>Mammalia</taxon>
        <taxon>Eutheria</taxon>
        <taxon>Euarchontoglires</taxon>
        <taxon>Glires</taxon>
        <taxon>Rodentia</taxon>
        <taxon>Hystricomorpha</taxon>
        <taxon>Octodontidae</taxon>
        <taxon>Octodon</taxon>
    </lineage>
</organism>
<feature type="region of interest" description="Disordered" evidence="1">
    <location>
        <begin position="28"/>
        <end position="49"/>
    </location>
</feature>
<evidence type="ECO:0000313" key="3">
    <source>
        <dbReference type="Proteomes" id="UP000515203"/>
    </source>
</evidence>
<proteinExistence type="predicted"/>
<sequence length="415" mass="45786">MFLHPLLLGAQMAPDGCPRAAGDLRRRASPLPQLGRPELGAPWGTGGAGASRVLGGGSSWWQDRDVGPGLGVWSPPPPVLPTETRRVKRHLLPPLLSPPAPWAPAPHRPWPREPEPVRKGLGKETPEPVGTLLGELLPCKFREFLAQLRAKCSEEPELQAQTPSAPRRHPSGMSEPWPNSSQCPSCQFLPDLRNQLSDFQERLEKILHHQKSTLGPLRGDHSEFPTVRKASPFCGIEDPQAVPTPNFCSGGLGPRKRSCPFRVRFADESLTDSALRYWERHCAVQQDRTATSPAESMSRPALRNLRRWLDSLPKTECPKAKEDTSASSACWAQPGLPAQELQSHLSKDASLNSSLPFAPRVNTMRSWRDLPGLLDTCSFLEQVGRSPCSWSQKPEPLLPNLVLQSVLKHGYPKGY</sequence>
<accession>A0A6P3F7P1</accession>
<keyword evidence="3" id="KW-1185">Reference proteome</keyword>
<feature type="compositionally biased region" description="Pro residues" evidence="1">
    <location>
        <begin position="98"/>
        <end position="108"/>
    </location>
</feature>
<dbReference type="CTD" id="101663964"/>
<gene>
    <name evidence="4" type="primary">CUNH9orf50</name>
</gene>
<dbReference type="PANTHER" id="PTHR36865:SF1">
    <property type="entry name" value="RIKEN CDNA 1700001O22 GENE"/>
    <property type="match status" value="1"/>
</dbReference>
<dbReference type="InterPro" id="IPR032756">
    <property type="entry name" value="DUF4685"/>
</dbReference>
<dbReference type="OrthoDB" id="9837695at2759"/>
<dbReference type="AlphaFoldDB" id="A0A6P3F7P1"/>
<name>A0A6P3F7P1_OCTDE</name>
<dbReference type="InParanoid" id="A0A6P3F7P1"/>
<feature type="compositionally biased region" description="Basic and acidic residues" evidence="1">
    <location>
        <begin position="110"/>
        <end position="125"/>
    </location>
</feature>
<dbReference type="RefSeq" id="XP_004640628.2">
    <property type="nucleotide sequence ID" value="XM_004640571.3"/>
</dbReference>
<reference evidence="4" key="1">
    <citation type="submission" date="2025-08" db="UniProtKB">
        <authorList>
            <consortium name="RefSeq"/>
        </authorList>
    </citation>
    <scope>IDENTIFICATION</scope>
</reference>
<dbReference type="Proteomes" id="UP000515203">
    <property type="component" value="Unplaced"/>
</dbReference>
<evidence type="ECO:0000313" key="4">
    <source>
        <dbReference type="RefSeq" id="XP_004640628.2"/>
    </source>
</evidence>
<evidence type="ECO:0000256" key="1">
    <source>
        <dbReference type="SAM" id="MobiDB-lite"/>
    </source>
</evidence>
<evidence type="ECO:0000259" key="2">
    <source>
        <dbReference type="Pfam" id="PF15737"/>
    </source>
</evidence>
<dbReference type="PANTHER" id="PTHR36865">
    <property type="entry name" value="RIKEN CDNA 1700001O22 GENE"/>
    <property type="match status" value="1"/>
</dbReference>
<dbReference type="Pfam" id="PF15737">
    <property type="entry name" value="DUF4685"/>
    <property type="match status" value="1"/>
</dbReference>
<protein>
    <submittedName>
        <fullName evidence="4">Uncharacterized protein C9orf50 homolog isoform X1</fullName>
    </submittedName>
</protein>
<feature type="domain" description="DUF4685" evidence="2">
    <location>
        <begin position="186"/>
        <end position="289"/>
    </location>
</feature>